<keyword evidence="1" id="KW-0479">Metal-binding</keyword>
<evidence type="ECO:0000313" key="6">
    <source>
        <dbReference type="Proteomes" id="UP001142055"/>
    </source>
</evidence>
<reference evidence="5" key="1">
    <citation type="submission" date="2022-12" db="EMBL/GenBank/DDBJ databases">
        <title>Genome assemblies of Blomia tropicalis.</title>
        <authorList>
            <person name="Cui Y."/>
        </authorList>
    </citation>
    <scope>NUCLEOTIDE SEQUENCE</scope>
    <source>
        <tissue evidence="5">Adult mites</tissue>
    </source>
</reference>
<protein>
    <recommendedName>
        <fullName evidence="4">B30.2/SPRY domain-containing protein</fullName>
    </recommendedName>
</protein>
<proteinExistence type="predicted"/>
<evidence type="ECO:0000313" key="5">
    <source>
        <dbReference type="EMBL" id="KAJ6221635.1"/>
    </source>
</evidence>
<organism evidence="5 6">
    <name type="scientific">Blomia tropicalis</name>
    <name type="common">Mite</name>
    <dbReference type="NCBI Taxonomy" id="40697"/>
    <lineage>
        <taxon>Eukaryota</taxon>
        <taxon>Metazoa</taxon>
        <taxon>Ecdysozoa</taxon>
        <taxon>Arthropoda</taxon>
        <taxon>Chelicerata</taxon>
        <taxon>Arachnida</taxon>
        <taxon>Acari</taxon>
        <taxon>Acariformes</taxon>
        <taxon>Sarcoptiformes</taxon>
        <taxon>Astigmata</taxon>
        <taxon>Glycyphagoidea</taxon>
        <taxon>Echimyopodidae</taxon>
        <taxon>Blomia</taxon>
    </lineage>
</organism>
<comment type="caution">
    <text evidence="5">The sequence shown here is derived from an EMBL/GenBank/DDBJ whole genome shotgun (WGS) entry which is preliminary data.</text>
</comment>
<dbReference type="EMBL" id="JAPWDV010000001">
    <property type="protein sequence ID" value="KAJ6221635.1"/>
    <property type="molecule type" value="Genomic_DNA"/>
</dbReference>
<name>A0A9Q0RPJ0_BLOTA</name>
<dbReference type="SMART" id="SM00449">
    <property type="entry name" value="SPRY"/>
    <property type="match status" value="2"/>
</dbReference>
<dbReference type="Pfam" id="PF00622">
    <property type="entry name" value="SPRY"/>
    <property type="match status" value="2"/>
</dbReference>
<dbReference type="GO" id="GO:0005737">
    <property type="term" value="C:cytoplasm"/>
    <property type="evidence" value="ECO:0007669"/>
    <property type="project" value="TreeGrafter"/>
</dbReference>
<evidence type="ECO:0000256" key="2">
    <source>
        <dbReference type="ARBA" id="ARBA00022771"/>
    </source>
</evidence>
<dbReference type="GO" id="GO:0008270">
    <property type="term" value="F:zinc ion binding"/>
    <property type="evidence" value="ECO:0007669"/>
    <property type="project" value="UniProtKB-KW"/>
</dbReference>
<sequence>MTSTTITDLIQTISNIFDQTSISNEFDSSFCQIIEEKFATKLNNEKLINFKRHFLFHFLKSSYKIIDPQFACSFLSTFDESIDKVFQNIIENFISTNYVEICNERTSIQNQNIFILISVIFDNYFKLQYADSIDLIFEYIATIIEFENDLNTIVWAIICLEKSIEVKKNVEVSNQKLIPNLGRHSQNMEFCLLSQELRKRLIRCLNQWQTLDKINISSDRYKVIFCAKWCVNNVLLSANQLEPIESVKFGGDQLSFRCDRWPLCTTQSSFSIESGTYFYEVVLSSNGLFCFGWCSHECKSFGLTKCVGDDLYSIGFGGMGRQSIRWNGRSTYQAGNSSLSNWKQGDVVGCFADFDQLNFVFYLNGYPISFQSKIEPKWNGPFHATITAGVHQQCQLNFGQWPFRYPPNTNFVISSENTNSTHSTFCLLKCEFDPISEMFWYKNFYTPKDDKKQNQFNEWIGDLEMLLLNDHSNISLITDRLKLLHDNNLDDFMLRLICAFINVGGTVMKNEIQIANLMSSFMDQLSLLGIDQVKPTMSNLLSLIYPYMYLSNQDVRIRRNLCLIISCIANTDYGENRQKIIIYNEVADFLCKILLSEQTRMKRMSNMEKSSQLFAIIAMESLAIDPIVWKRLKLRQPSINTILYSEALKCHQTYDLNNDQFELQISFCCKWFLDNILVGCVAPDTKIYEKKAKILANEMSVRNDHVWTGIRSETPLTSGTYFYEVIITTDGEMVHGWTRNESISNKCNYIIGYDGNRRWIVHGHRKIPVVDPNVKRWKSGDVIGCLLNIESGQFTFYYNGKKLETEIIEKNHSFVPYYAASTVSKHQQFRYNTGECRFKYPPDDIQFLTLKFVAESKMEKDTKMCHIL</sequence>
<dbReference type="Gene3D" id="2.60.120.920">
    <property type="match status" value="2"/>
</dbReference>
<keyword evidence="2" id="KW-0863">Zinc-finger</keyword>
<dbReference type="Proteomes" id="UP001142055">
    <property type="component" value="Chromosome 1"/>
</dbReference>
<accession>A0A9Q0RPJ0</accession>
<evidence type="ECO:0000259" key="4">
    <source>
        <dbReference type="PROSITE" id="PS50188"/>
    </source>
</evidence>
<dbReference type="InterPro" id="IPR043136">
    <property type="entry name" value="B30.2/SPRY_sf"/>
</dbReference>
<keyword evidence="6" id="KW-1185">Reference proteome</keyword>
<dbReference type="InterPro" id="IPR045129">
    <property type="entry name" value="RNF123/RKP/RSPRY1"/>
</dbReference>
<dbReference type="GO" id="GO:0051603">
    <property type="term" value="P:proteolysis involved in protein catabolic process"/>
    <property type="evidence" value="ECO:0007669"/>
    <property type="project" value="TreeGrafter"/>
</dbReference>
<evidence type="ECO:0000256" key="1">
    <source>
        <dbReference type="ARBA" id="ARBA00022723"/>
    </source>
</evidence>
<gene>
    <name evidence="5" type="ORF">RDWZM_000180</name>
</gene>
<evidence type="ECO:0000256" key="3">
    <source>
        <dbReference type="ARBA" id="ARBA00022833"/>
    </source>
</evidence>
<dbReference type="PANTHER" id="PTHR13363:SF5">
    <property type="entry name" value="E3 UBIQUITIN-PROTEIN LIGASE RNF123"/>
    <property type="match status" value="1"/>
</dbReference>
<feature type="domain" description="B30.2/SPRY" evidence="4">
    <location>
        <begin position="216"/>
        <end position="403"/>
    </location>
</feature>
<feature type="domain" description="B30.2/SPRY" evidence="4">
    <location>
        <begin position="621"/>
        <end position="838"/>
    </location>
</feature>
<dbReference type="SUPFAM" id="SSF49899">
    <property type="entry name" value="Concanavalin A-like lectins/glucanases"/>
    <property type="match status" value="2"/>
</dbReference>
<dbReference type="GO" id="GO:0004842">
    <property type="term" value="F:ubiquitin-protein transferase activity"/>
    <property type="evidence" value="ECO:0007669"/>
    <property type="project" value="InterPro"/>
</dbReference>
<dbReference type="AlphaFoldDB" id="A0A9Q0RPJ0"/>
<dbReference type="PROSITE" id="PS50188">
    <property type="entry name" value="B302_SPRY"/>
    <property type="match status" value="2"/>
</dbReference>
<dbReference type="InterPro" id="IPR013320">
    <property type="entry name" value="ConA-like_dom_sf"/>
</dbReference>
<dbReference type="PANTHER" id="PTHR13363">
    <property type="entry name" value="RING FINGER AND SRY DOMAIN-CONTAINING"/>
    <property type="match status" value="1"/>
</dbReference>
<dbReference type="InterPro" id="IPR003877">
    <property type="entry name" value="SPRY_dom"/>
</dbReference>
<dbReference type="InterPro" id="IPR001870">
    <property type="entry name" value="B30.2/SPRY"/>
</dbReference>
<keyword evidence="3" id="KW-0862">Zinc</keyword>